<evidence type="ECO:0000313" key="2">
    <source>
        <dbReference type="Proteomes" id="UP000434052"/>
    </source>
</evidence>
<dbReference type="EMBL" id="QMIF01000008">
    <property type="protein sequence ID" value="TVM33161.1"/>
    <property type="molecule type" value="Genomic_DNA"/>
</dbReference>
<name>A0A6P1ZG56_9BACT</name>
<gene>
    <name evidence="1" type="ORF">DQK91_12520</name>
</gene>
<dbReference type="Proteomes" id="UP000434052">
    <property type="component" value="Unassembled WGS sequence"/>
</dbReference>
<comment type="caution">
    <text evidence="1">The sequence shown here is derived from an EMBL/GenBank/DDBJ whole genome shotgun (WGS) entry which is preliminary data.</text>
</comment>
<proteinExistence type="predicted"/>
<dbReference type="SUPFAM" id="SSF89550">
    <property type="entry name" value="PHP domain-like"/>
    <property type="match status" value="1"/>
</dbReference>
<dbReference type="InterPro" id="IPR016195">
    <property type="entry name" value="Pol/histidinol_Pase-like"/>
</dbReference>
<organism evidence="1 2">
    <name type="scientific">Oceanidesulfovibrio marinus</name>
    <dbReference type="NCBI Taxonomy" id="370038"/>
    <lineage>
        <taxon>Bacteria</taxon>
        <taxon>Pseudomonadati</taxon>
        <taxon>Thermodesulfobacteriota</taxon>
        <taxon>Desulfovibrionia</taxon>
        <taxon>Desulfovibrionales</taxon>
        <taxon>Desulfovibrionaceae</taxon>
        <taxon>Oceanidesulfovibrio</taxon>
    </lineage>
</organism>
<dbReference type="AlphaFoldDB" id="A0A6P1ZG56"/>
<dbReference type="OrthoDB" id="5413868at2"/>
<sequence length="390" mass="45281">MELVRPDASPQCLHVDVSKVEREITDEDRKRYLRIIDTSLTEEQRQSVVTPDHVYPMQAEVLAVHWHPEFVPMDLIVQRVNSMFPEAQEKLVIPTQHNVLMSLNGYSGVEVDCYSHGFNRKVQLLLHFKEESLDKGADVLKAMLSHTFTYRGSQLFEFMDAVLSTSGYREEQRQKAAGKTGAGEDIVQFAAILTGKLKTLLEENWRETPREMVKNKLIRNWFDQLRGDYGDHVIERTQLYLKQIKKQVKSTFSLKYFYRASEVIEEARSLGAGVVIPHPEQFWPILLADYDVDGYEVWNPQSREYTEFLITVVNKQNHSRVRSSRPLLVFMGDDCHMSEKVKEPEHQDPEKAGRQVGLQPAWDDMAIRKQLVVSGMNRVRIINEYKDRLN</sequence>
<dbReference type="Gene3D" id="3.20.20.140">
    <property type="entry name" value="Metal-dependent hydrolases"/>
    <property type="match status" value="1"/>
</dbReference>
<reference evidence="1 2" key="1">
    <citation type="submission" date="2018-06" db="EMBL/GenBank/DDBJ databases">
        <title>Complete genome of Desulfovibrio marinus P48SEP.</title>
        <authorList>
            <person name="Crispim J.S."/>
            <person name="Vidigal P.M.P."/>
            <person name="Silva L.C.F."/>
            <person name="Araujo L.C."/>
            <person name="Laguardia C.N."/>
            <person name="Dias R.S."/>
            <person name="Sousa M.P."/>
            <person name="Paula S.O."/>
            <person name="Silva C."/>
        </authorList>
    </citation>
    <scope>NUCLEOTIDE SEQUENCE [LARGE SCALE GENOMIC DNA]</scope>
    <source>
        <strain evidence="1 2">P48SEP</strain>
    </source>
</reference>
<accession>A0A6P1ZG56</accession>
<evidence type="ECO:0000313" key="1">
    <source>
        <dbReference type="EMBL" id="TVM33161.1"/>
    </source>
</evidence>
<protein>
    <submittedName>
        <fullName evidence="1">Uncharacterized protein</fullName>
    </submittedName>
</protein>